<evidence type="ECO:0000259" key="2">
    <source>
        <dbReference type="Pfam" id="PF13193"/>
    </source>
</evidence>
<organism evidence="3 4">
    <name type="scientific">Bacillus kandeliae</name>
    <dbReference type="NCBI Taxonomy" id="3129297"/>
    <lineage>
        <taxon>Bacteria</taxon>
        <taxon>Bacillati</taxon>
        <taxon>Bacillota</taxon>
        <taxon>Bacilli</taxon>
        <taxon>Bacillales</taxon>
        <taxon>Bacillaceae</taxon>
        <taxon>Bacillus</taxon>
    </lineage>
</organism>
<dbReference type="SUPFAM" id="SSF56801">
    <property type="entry name" value="Acetyl-CoA synthetase-like"/>
    <property type="match status" value="1"/>
</dbReference>
<dbReference type="InterPro" id="IPR042099">
    <property type="entry name" value="ANL_N_sf"/>
</dbReference>
<proteinExistence type="predicted"/>
<evidence type="ECO:0000313" key="4">
    <source>
        <dbReference type="Proteomes" id="UP001387364"/>
    </source>
</evidence>
<dbReference type="InterPro" id="IPR050237">
    <property type="entry name" value="ATP-dep_AMP-bd_enzyme"/>
</dbReference>
<dbReference type="InterPro" id="IPR000873">
    <property type="entry name" value="AMP-dep_synth/lig_dom"/>
</dbReference>
<dbReference type="PANTHER" id="PTHR43767">
    <property type="entry name" value="LONG-CHAIN-FATTY-ACID--COA LIGASE"/>
    <property type="match status" value="1"/>
</dbReference>
<dbReference type="PROSITE" id="PS00455">
    <property type="entry name" value="AMP_BINDING"/>
    <property type="match status" value="1"/>
</dbReference>
<dbReference type="InterPro" id="IPR025110">
    <property type="entry name" value="AMP-bd_C"/>
</dbReference>
<dbReference type="NCBIfam" id="NF004837">
    <property type="entry name" value="PRK06187.1"/>
    <property type="match status" value="1"/>
</dbReference>
<feature type="domain" description="AMP-binding enzyme C-terminal" evidence="2">
    <location>
        <begin position="415"/>
        <end position="490"/>
    </location>
</feature>
<dbReference type="Gene3D" id="3.30.300.30">
    <property type="match status" value="1"/>
</dbReference>
<dbReference type="RefSeq" id="WP_338749428.1">
    <property type="nucleotide sequence ID" value="NZ_CP147404.1"/>
</dbReference>
<evidence type="ECO:0000313" key="3">
    <source>
        <dbReference type="EMBL" id="WXB91690.1"/>
    </source>
</evidence>
<dbReference type="Pfam" id="PF13193">
    <property type="entry name" value="AMP-binding_C"/>
    <property type="match status" value="1"/>
</dbReference>
<evidence type="ECO:0000259" key="1">
    <source>
        <dbReference type="Pfam" id="PF00501"/>
    </source>
</evidence>
<keyword evidence="4" id="KW-1185">Reference proteome</keyword>
<dbReference type="Gene3D" id="3.40.50.12780">
    <property type="entry name" value="N-terminal domain of ligase-like"/>
    <property type="match status" value="1"/>
</dbReference>
<gene>
    <name evidence="3" type="ORF">WDJ61_10425</name>
</gene>
<dbReference type="Proteomes" id="UP001387364">
    <property type="component" value="Chromosome"/>
</dbReference>
<feature type="domain" description="AMP-dependent synthetase/ligase" evidence="1">
    <location>
        <begin position="10"/>
        <end position="365"/>
    </location>
</feature>
<dbReference type="GO" id="GO:0004467">
    <property type="term" value="F:long-chain fatty acid-CoA ligase activity"/>
    <property type="evidence" value="ECO:0007669"/>
    <property type="project" value="UniProtKB-EC"/>
</dbReference>
<dbReference type="CDD" id="cd17631">
    <property type="entry name" value="FACL_FadD13-like"/>
    <property type="match status" value="1"/>
</dbReference>
<accession>A0ABZ2N2A0</accession>
<dbReference type="EMBL" id="CP147404">
    <property type="protein sequence ID" value="WXB91690.1"/>
    <property type="molecule type" value="Genomic_DNA"/>
</dbReference>
<dbReference type="PANTHER" id="PTHR43767:SF1">
    <property type="entry name" value="NONRIBOSOMAL PEPTIDE SYNTHASE PES1 (EUROFUNG)-RELATED"/>
    <property type="match status" value="1"/>
</dbReference>
<dbReference type="Pfam" id="PF00501">
    <property type="entry name" value="AMP-binding"/>
    <property type="match status" value="1"/>
</dbReference>
<dbReference type="InterPro" id="IPR020845">
    <property type="entry name" value="AMP-binding_CS"/>
</dbReference>
<protein>
    <submittedName>
        <fullName evidence="3">Long-chain-fatty-acid--CoA ligase</fullName>
        <ecNumber evidence="3">6.2.1.3</ecNumber>
    </submittedName>
</protein>
<keyword evidence="3" id="KW-0436">Ligase</keyword>
<dbReference type="EC" id="6.2.1.3" evidence="3"/>
<dbReference type="InterPro" id="IPR045851">
    <property type="entry name" value="AMP-bd_C_sf"/>
</dbReference>
<reference evidence="3 4" key="1">
    <citation type="submission" date="2024-02" db="EMBL/GenBank/DDBJ databases">
        <title>Seven novel Bacillus-like species.</title>
        <authorList>
            <person name="Liu G."/>
        </authorList>
    </citation>
    <scope>NUCLEOTIDE SEQUENCE [LARGE SCALE GENOMIC DNA]</scope>
    <source>
        <strain evidence="3 4">FJAT-52991</strain>
    </source>
</reference>
<name>A0ABZ2N2A0_9BACI</name>
<sequence length="504" mass="56807">MDIGYYLTLNARKHPKKQAIHCEGRQYTYDAFNEQVNRLAHGLLKLGVQKGEKIALMMKNSDYFVFAYFASAKIGAVVVPVNFRLTAPEVHYILDQSDTHFVFCDQEYEPIIQSAKEQTAVKAVIVVGQTRSNVSFQSLLSDNKDEPPVIVLESDDLEILYTSGTTGQPKGALFDHRRIFNVGLTMMVGMGINPNDRFLHLAPLFHSAQLNLFLVAGVILGATHVIHREFHPVQALQTIEAERITHFFGVPAMYNFILQVPNKEDYDLFSIKRCGYGAAPMPPEIVKQSMAFFQTDQFYNLCGLTEAGPGGIILDPEGHKYHLGKGGKPFFLTEAKVVDSAGKESTSGMIGEFVIRGETVMKEYYKKPEETKRALKDGWLYTGDLAVADEEGYITLVDRKKDIIISGGENVYSIEVEQVMYEHPSILEAATIGLPDEVWGERVTAIVVLKTNETLDEEEFRSFCRQKLAGYKVPRQVIIVDQLPRNTSGKILKYQLRERFRQKM</sequence>